<protein>
    <submittedName>
        <fullName evidence="7">ARF like GTPase 9</fullName>
    </submittedName>
</protein>
<evidence type="ECO:0000256" key="1">
    <source>
        <dbReference type="ARBA" id="ARBA00022741"/>
    </source>
</evidence>
<evidence type="ECO:0000256" key="6">
    <source>
        <dbReference type="SAM" id="Phobius"/>
    </source>
</evidence>
<keyword evidence="1 3" id="KW-0547">Nucleotide-binding</keyword>
<name>A0A8C6KKH5_NOTFU</name>
<dbReference type="SMART" id="SM00178">
    <property type="entry name" value="SAR"/>
    <property type="match status" value="1"/>
</dbReference>
<evidence type="ECO:0000313" key="7">
    <source>
        <dbReference type="Ensembl" id="ENSNFUP00015005607.1"/>
    </source>
</evidence>
<keyword evidence="8" id="KW-1185">Reference proteome</keyword>
<feature type="binding site" evidence="3">
    <location>
        <begin position="84"/>
        <end position="91"/>
    </location>
    <ligand>
        <name>GTP</name>
        <dbReference type="ChEBI" id="CHEBI:37565"/>
    </ligand>
</feature>
<evidence type="ECO:0000256" key="5">
    <source>
        <dbReference type="SAM" id="MobiDB-lite"/>
    </source>
</evidence>
<evidence type="ECO:0000256" key="4">
    <source>
        <dbReference type="PIRSR" id="PIRSR606689-2"/>
    </source>
</evidence>
<keyword evidence="4" id="KW-0479">Metal-binding</keyword>
<dbReference type="SMART" id="SM00177">
    <property type="entry name" value="ARF"/>
    <property type="match status" value="1"/>
</dbReference>
<dbReference type="InterPro" id="IPR027417">
    <property type="entry name" value="P-loop_NTPase"/>
</dbReference>
<dbReference type="PROSITE" id="PS51417">
    <property type="entry name" value="ARF"/>
    <property type="match status" value="1"/>
</dbReference>
<feature type="region of interest" description="Disordered" evidence="5">
    <location>
        <begin position="32"/>
        <end position="58"/>
    </location>
</feature>
<feature type="binding site" evidence="3">
    <location>
        <begin position="185"/>
        <end position="188"/>
    </location>
    <ligand>
        <name>GTP</name>
        <dbReference type="ChEBI" id="CHEBI:37565"/>
    </ligand>
</feature>
<proteinExistence type="predicted"/>
<dbReference type="PANTHER" id="PTHR46724">
    <property type="entry name" value="ADP-RIBOSYLATION FACTOR-LIKE PROTEIN 9-RELATED"/>
    <property type="match status" value="1"/>
</dbReference>
<sequence>MFGLREAGVIGASVALAGGIAYVIWNRVSSPQQKKLDSRPEKGGKNSDKEEEEEETEAVVSAKVQKTYTSHPVKSEGTQILVLGLDGAGKTSLLHCFSSGVLEQDVEPTHGSNAVSVSRDDLHIEFLEIGGKEDLRPHWQRYTSKALLLVFVVDSSNSQLFPVAKKHLHELLAPCPSLPVMVLANKQDLPGSCSITDLHEALSLSEVGDRQMFLIGTYVRRGEADLSSGVQDARDLIISMKPFSLPVFPLRFICGCRLPQADADGGVTSFSVYPRAAEDVVTLCCPLSPLR</sequence>
<dbReference type="InterPro" id="IPR006689">
    <property type="entry name" value="Small_GTPase_ARF/SAR"/>
</dbReference>
<reference evidence="7" key="2">
    <citation type="submission" date="2025-08" db="UniProtKB">
        <authorList>
            <consortium name="Ensembl"/>
        </authorList>
    </citation>
    <scope>IDENTIFICATION</scope>
</reference>
<dbReference type="GO" id="GO:0003924">
    <property type="term" value="F:GTPase activity"/>
    <property type="evidence" value="ECO:0007669"/>
    <property type="project" value="InterPro"/>
</dbReference>
<feature type="binding site" evidence="4">
    <location>
        <position position="109"/>
    </location>
    <ligand>
        <name>Mg(2+)</name>
        <dbReference type="ChEBI" id="CHEBI:18420"/>
    </ligand>
</feature>
<keyword evidence="6" id="KW-0812">Transmembrane</keyword>
<dbReference type="PANTHER" id="PTHR46724:SF2">
    <property type="entry name" value="ADP-RIBOSYLATION FACTOR-LIKE PROTEIN 9"/>
    <property type="match status" value="1"/>
</dbReference>
<evidence type="ECO:0000256" key="2">
    <source>
        <dbReference type="ARBA" id="ARBA00023134"/>
    </source>
</evidence>
<dbReference type="AlphaFoldDB" id="A0A8C6KKH5"/>
<keyword evidence="6" id="KW-0472">Membrane</keyword>
<feature type="binding site" evidence="3">
    <location>
        <position position="131"/>
    </location>
    <ligand>
        <name>GTP</name>
        <dbReference type="ChEBI" id="CHEBI:37565"/>
    </ligand>
</feature>
<evidence type="ECO:0000256" key="3">
    <source>
        <dbReference type="PIRSR" id="PIRSR606689-1"/>
    </source>
</evidence>
<keyword evidence="2 3" id="KW-0342">GTP-binding</keyword>
<dbReference type="GO" id="GO:0005525">
    <property type="term" value="F:GTP binding"/>
    <property type="evidence" value="ECO:0007669"/>
    <property type="project" value="UniProtKB-KW"/>
</dbReference>
<gene>
    <name evidence="7" type="primary">ARL9</name>
    <name evidence="7" type="synonym">arl9</name>
</gene>
<dbReference type="GO" id="GO:0046872">
    <property type="term" value="F:metal ion binding"/>
    <property type="evidence" value="ECO:0007669"/>
    <property type="project" value="UniProtKB-KW"/>
</dbReference>
<feature type="transmembrane region" description="Helical" evidence="6">
    <location>
        <begin position="7"/>
        <end position="25"/>
    </location>
</feature>
<dbReference type="Ensembl" id="ENSNFUT00015005916.1">
    <property type="protein sequence ID" value="ENSNFUP00015005607.1"/>
    <property type="gene ID" value="ENSNFUG00015002809.1"/>
</dbReference>
<reference evidence="7" key="3">
    <citation type="submission" date="2025-09" db="UniProtKB">
        <authorList>
            <consortium name="Ensembl"/>
        </authorList>
    </citation>
    <scope>IDENTIFICATION</scope>
</reference>
<feature type="compositionally biased region" description="Basic and acidic residues" evidence="5">
    <location>
        <begin position="34"/>
        <end position="48"/>
    </location>
</feature>
<evidence type="ECO:0000313" key="8">
    <source>
        <dbReference type="Proteomes" id="UP000694548"/>
    </source>
</evidence>
<dbReference type="Proteomes" id="UP000694548">
    <property type="component" value="Chromosome sgr01"/>
</dbReference>
<keyword evidence="4" id="KW-0460">Magnesium</keyword>
<keyword evidence="6" id="KW-1133">Transmembrane helix</keyword>
<accession>A0A8C6KKH5</accession>
<dbReference type="SUPFAM" id="SSF52540">
    <property type="entry name" value="P-loop containing nucleoside triphosphate hydrolases"/>
    <property type="match status" value="1"/>
</dbReference>
<reference evidence="7" key="1">
    <citation type="submission" date="2014-08" db="EMBL/GenBank/DDBJ databases">
        <authorList>
            <person name="Senf B."/>
            <person name="Petzold A."/>
            <person name="Downie B.R."/>
            <person name="Koch P."/>
            <person name="Platzer M."/>
        </authorList>
    </citation>
    <scope>NUCLEOTIDE SEQUENCE [LARGE SCALE GENOMIC DNA]</scope>
    <source>
        <strain evidence="7">GRZ</strain>
    </source>
</reference>
<organism evidence="7 8">
    <name type="scientific">Nothobranchius furzeri</name>
    <name type="common">Turquoise killifish</name>
    <dbReference type="NCBI Taxonomy" id="105023"/>
    <lineage>
        <taxon>Eukaryota</taxon>
        <taxon>Metazoa</taxon>
        <taxon>Chordata</taxon>
        <taxon>Craniata</taxon>
        <taxon>Vertebrata</taxon>
        <taxon>Euteleostomi</taxon>
        <taxon>Actinopterygii</taxon>
        <taxon>Neopterygii</taxon>
        <taxon>Teleostei</taxon>
        <taxon>Neoteleostei</taxon>
        <taxon>Acanthomorphata</taxon>
        <taxon>Ovalentaria</taxon>
        <taxon>Atherinomorphae</taxon>
        <taxon>Cyprinodontiformes</taxon>
        <taxon>Nothobranchiidae</taxon>
        <taxon>Nothobranchius</taxon>
    </lineage>
</organism>
<dbReference type="Gene3D" id="3.40.50.300">
    <property type="entry name" value="P-loop containing nucleotide triphosphate hydrolases"/>
    <property type="match status" value="1"/>
</dbReference>
<dbReference type="GeneTree" id="ENSGT00940000159397"/>
<dbReference type="PRINTS" id="PR00328">
    <property type="entry name" value="SAR1GTPBP"/>
</dbReference>
<dbReference type="InterPro" id="IPR053254">
    <property type="entry name" value="Arf-like_GTPase"/>
</dbReference>
<dbReference type="Pfam" id="PF00025">
    <property type="entry name" value="Arf"/>
    <property type="match status" value="1"/>
</dbReference>
<feature type="binding site" evidence="4">
    <location>
        <position position="91"/>
    </location>
    <ligand>
        <name>Mg(2+)</name>
        <dbReference type="ChEBI" id="CHEBI:18420"/>
    </ligand>
</feature>